<dbReference type="SUPFAM" id="SSF57889">
    <property type="entry name" value="Cysteine-rich domain"/>
    <property type="match status" value="1"/>
</dbReference>
<evidence type="ECO:0000256" key="3">
    <source>
        <dbReference type="ARBA" id="ARBA00022833"/>
    </source>
</evidence>
<dbReference type="eggNOG" id="KOG1453">
    <property type="taxonomic scope" value="Eukaryota"/>
</dbReference>
<dbReference type="InterPro" id="IPR000198">
    <property type="entry name" value="RhoGAP_dom"/>
</dbReference>
<keyword evidence="3 4" id="KW-0862">Zinc</keyword>
<dbReference type="SMART" id="SM00324">
    <property type="entry name" value="RhoGAP"/>
    <property type="match status" value="1"/>
</dbReference>
<dbReference type="EMBL" id="KE123927">
    <property type="protein sequence ID" value="EPB89955.1"/>
    <property type="molecule type" value="Genomic_DNA"/>
</dbReference>
<organism evidence="10 11">
    <name type="scientific">Mucor circinelloides f. circinelloides (strain 1006PhL)</name>
    <name type="common">Mucormycosis agent</name>
    <name type="synonym">Calyptromyces circinelloides</name>
    <dbReference type="NCBI Taxonomy" id="1220926"/>
    <lineage>
        <taxon>Eukaryota</taxon>
        <taxon>Fungi</taxon>
        <taxon>Fungi incertae sedis</taxon>
        <taxon>Mucoromycota</taxon>
        <taxon>Mucoromycotina</taxon>
        <taxon>Mucoromycetes</taxon>
        <taxon>Mucorales</taxon>
        <taxon>Mucorineae</taxon>
        <taxon>Mucoraceae</taxon>
        <taxon>Mucor</taxon>
    </lineage>
</organism>
<dbReference type="PANTHER" id="PTHR46075">
    <property type="entry name" value="CHIMERIN FAMILY MEMBER"/>
    <property type="match status" value="1"/>
</dbReference>
<proteinExistence type="predicted"/>
<dbReference type="OMA" id="DKMWGLQ"/>
<feature type="compositionally biased region" description="Basic and acidic residues" evidence="6">
    <location>
        <begin position="119"/>
        <end position="142"/>
    </location>
</feature>
<dbReference type="Gene3D" id="3.30.60.20">
    <property type="match status" value="1"/>
</dbReference>
<evidence type="ECO:0008006" key="12">
    <source>
        <dbReference type="Google" id="ProtNLM"/>
    </source>
</evidence>
<evidence type="ECO:0000259" key="9">
    <source>
        <dbReference type="PROSITE" id="PS50238"/>
    </source>
</evidence>
<evidence type="ECO:0000256" key="1">
    <source>
        <dbReference type="ARBA" id="ARBA00022468"/>
    </source>
</evidence>
<dbReference type="SMART" id="SM00132">
    <property type="entry name" value="LIM"/>
    <property type="match status" value="2"/>
</dbReference>
<sequence length="819" mass="91748">MEGPACTGCQLIIEEGSVIAFGDSLFHLKCFICAKCSDPVDCESNLLLLTNGRPVCESCSYCCNACKQVIRDEAIMTGDEAYHADCFQCVSCKKKIDDLVFTQTSKGIHCTPCHEKRRAEKQRRREEREKRLQLKQQAKEDPPTPSRSRSNSKSKLTTSSSLTDMPSLNLSFFDNESTDLVNLTKKLGANISLDIYGSQQDKQKAVAVPVIVKTTENITRASQYLESSLMTDDYDFPQPPTAGLSSDSIDNKSSLSISTVSSSTTTTDQLRTELDATQAKLAAMQASYTKIKDASRKALDEFTRAKEEFAKEVALRQQQEYTILQLKHQLHLAYQAKQLARPELAAITKEEIERVAKIRVELDKTCNELKGYRNVLCKDIESLSKQAGLVAVQDALACEIKSLYSDREQVRMDTKSLEAIRDDVLHEMVMLNTKNAELTEMNNDLSRRVTEREREAAAVMAGTSFLYSPSPSLSSELNSPILQQRKSSEASIHQQQPKVFKLKKKGNMFAKLSGKKDPAAQLYGHSNLTTSSTLSLSQSPDFTSKKQSSESMHQHGSHTFLPTSFLRPIKCDACGEKMWGLSELRCQGCLYATHARCLPHVPQLCYGSHTTSSLESPPAVEESIKLFGSDLSERSRYEDRPIPLIIEQCIQAVEKRGMDYEGIYRKSGGAAQMRLIHQSFDAGDPVDLEDDESVNDICAVTSVLKQYFRELPNPLLPFNLYSQFIDAVSNHVGQSKTDKFFELLSQLPKVNYDTLRLLIKHLYSVQKRHNENLMTTKNLAMVFGPTLLRDVESSRDLVDMSYKNAVVEFLIINAHDLLP</sequence>
<feature type="coiled-coil region" evidence="5">
    <location>
        <begin position="428"/>
        <end position="455"/>
    </location>
</feature>
<dbReference type="STRING" id="1220926.S2KCF1"/>
<dbReference type="InParanoid" id="S2KCF1"/>
<feature type="compositionally biased region" description="Polar residues" evidence="6">
    <location>
        <begin position="481"/>
        <end position="497"/>
    </location>
</feature>
<evidence type="ECO:0000256" key="6">
    <source>
        <dbReference type="SAM" id="MobiDB-lite"/>
    </source>
</evidence>
<dbReference type="eggNOG" id="KOG1704">
    <property type="taxonomic scope" value="Eukaryota"/>
</dbReference>
<protein>
    <recommendedName>
        <fullName evidence="12">Signal transducer</fullName>
    </recommendedName>
</protein>
<dbReference type="Gene3D" id="1.10.555.10">
    <property type="entry name" value="Rho GTPase activation protein"/>
    <property type="match status" value="1"/>
</dbReference>
<evidence type="ECO:0000256" key="5">
    <source>
        <dbReference type="SAM" id="Coils"/>
    </source>
</evidence>
<dbReference type="InterPro" id="IPR008936">
    <property type="entry name" value="Rho_GTPase_activation_prot"/>
</dbReference>
<dbReference type="InterPro" id="IPR001781">
    <property type="entry name" value="Znf_LIM"/>
</dbReference>
<evidence type="ECO:0000259" key="8">
    <source>
        <dbReference type="PROSITE" id="PS50081"/>
    </source>
</evidence>
<dbReference type="Gene3D" id="2.10.110.10">
    <property type="entry name" value="Cysteine Rich Protein"/>
    <property type="match status" value="2"/>
</dbReference>
<evidence type="ECO:0000256" key="4">
    <source>
        <dbReference type="PROSITE-ProRule" id="PRU00125"/>
    </source>
</evidence>
<dbReference type="InterPro" id="IPR002219">
    <property type="entry name" value="PKC_DAG/PE"/>
</dbReference>
<feature type="region of interest" description="Disordered" evidence="6">
    <location>
        <begin position="476"/>
        <end position="497"/>
    </location>
</feature>
<dbReference type="CDD" id="cd00159">
    <property type="entry name" value="RhoGAP"/>
    <property type="match status" value="1"/>
</dbReference>
<dbReference type="InterPro" id="IPR051854">
    <property type="entry name" value="Rho-type_GAP"/>
</dbReference>
<dbReference type="PROSITE" id="PS50023">
    <property type="entry name" value="LIM_DOMAIN_2"/>
    <property type="match status" value="1"/>
</dbReference>
<dbReference type="GO" id="GO:0046872">
    <property type="term" value="F:metal ion binding"/>
    <property type="evidence" value="ECO:0007669"/>
    <property type="project" value="UniProtKB-KW"/>
</dbReference>
<dbReference type="Pfam" id="PF00620">
    <property type="entry name" value="RhoGAP"/>
    <property type="match status" value="1"/>
</dbReference>
<evidence type="ECO:0000256" key="2">
    <source>
        <dbReference type="ARBA" id="ARBA00022723"/>
    </source>
</evidence>
<keyword evidence="1" id="KW-0343">GTPase activation</keyword>
<dbReference type="SUPFAM" id="SSF48350">
    <property type="entry name" value="GTPase activation domain, GAP"/>
    <property type="match status" value="1"/>
</dbReference>
<reference evidence="11" key="1">
    <citation type="submission" date="2013-05" db="EMBL/GenBank/DDBJ databases">
        <title>The Genome sequence of Mucor circinelloides f. circinelloides 1006PhL.</title>
        <authorList>
            <consortium name="The Broad Institute Genomics Platform"/>
            <person name="Cuomo C."/>
            <person name="Earl A."/>
            <person name="Findley K."/>
            <person name="Lee S.C."/>
            <person name="Walker B."/>
            <person name="Young S."/>
            <person name="Zeng Q."/>
            <person name="Gargeya S."/>
            <person name="Fitzgerald M."/>
            <person name="Haas B."/>
            <person name="Abouelleil A."/>
            <person name="Allen A.W."/>
            <person name="Alvarado L."/>
            <person name="Arachchi H.M."/>
            <person name="Berlin A.M."/>
            <person name="Chapman S.B."/>
            <person name="Gainer-Dewar J."/>
            <person name="Goldberg J."/>
            <person name="Griggs A."/>
            <person name="Gujja S."/>
            <person name="Hansen M."/>
            <person name="Howarth C."/>
            <person name="Imamovic A."/>
            <person name="Ireland A."/>
            <person name="Larimer J."/>
            <person name="McCowan C."/>
            <person name="Murphy C."/>
            <person name="Pearson M."/>
            <person name="Poon T.W."/>
            <person name="Priest M."/>
            <person name="Roberts A."/>
            <person name="Saif S."/>
            <person name="Shea T."/>
            <person name="Sisk P."/>
            <person name="Sykes S."/>
            <person name="Wortman J."/>
            <person name="Nusbaum C."/>
            <person name="Birren B."/>
        </authorList>
    </citation>
    <scope>NUCLEOTIDE SEQUENCE [LARGE SCALE GENOMIC DNA]</scope>
    <source>
        <strain evidence="11">1006PhL</strain>
    </source>
</reference>
<dbReference type="AlphaFoldDB" id="S2KCF1"/>
<dbReference type="Pfam" id="PF00412">
    <property type="entry name" value="LIM"/>
    <property type="match status" value="2"/>
</dbReference>
<feature type="region of interest" description="Disordered" evidence="6">
    <location>
        <begin position="531"/>
        <end position="558"/>
    </location>
</feature>
<evidence type="ECO:0000259" key="7">
    <source>
        <dbReference type="PROSITE" id="PS50023"/>
    </source>
</evidence>
<keyword evidence="11" id="KW-1185">Reference proteome</keyword>
<dbReference type="CDD" id="cd20824">
    <property type="entry name" value="C1_SpBZZ1-like"/>
    <property type="match status" value="1"/>
</dbReference>
<name>S2KCF1_MUCC1</name>
<feature type="domain" description="Rho-GAP" evidence="9">
    <location>
        <begin position="629"/>
        <end position="818"/>
    </location>
</feature>
<feature type="domain" description="LIM zinc-binding" evidence="7">
    <location>
        <begin position="61"/>
        <end position="120"/>
    </location>
</feature>
<dbReference type="PROSITE" id="PS50081">
    <property type="entry name" value="ZF_DAG_PE_2"/>
    <property type="match status" value="1"/>
</dbReference>
<feature type="domain" description="Phorbol-ester/DAG-type" evidence="8">
    <location>
        <begin position="557"/>
        <end position="605"/>
    </location>
</feature>
<dbReference type="PANTHER" id="PTHR46075:SF2">
    <property type="entry name" value="RHO GTPASE ACTIVATING PROTEIN AT 5A, ISOFORM A"/>
    <property type="match status" value="1"/>
</dbReference>
<dbReference type="Proteomes" id="UP000014254">
    <property type="component" value="Unassembled WGS sequence"/>
</dbReference>
<dbReference type="PROSITE" id="PS00479">
    <property type="entry name" value="ZF_DAG_PE_1"/>
    <property type="match status" value="1"/>
</dbReference>
<dbReference type="PROSITE" id="PS50238">
    <property type="entry name" value="RHOGAP"/>
    <property type="match status" value="1"/>
</dbReference>
<evidence type="ECO:0000313" key="11">
    <source>
        <dbReference type="Proteomes" id="UP000014254"/>
    </source>
</evidence>
<dbReference type="GO" id="GO:0005096">
    <property type="term" value="F:GTPase activator activity"/>
    <property type="evidence" value="ECO:0007669"/>
    <property type="project" value="UniProtKB-KW"/>
</dbReference>
<keyword evidence="5" id="KW-0175">Coiled coil</keyword>
<dbReference type="VEuPathDB" id="FungiDB:HMPREF1544_03204"/>
<dbReference type="FunCoup" id="S2KCF1">
    <property type="interactions" value="258"/>
</dbReference>
<dbReference type="GO" id="GO:0007165">
    <property type="term" value="P:signal transduction"/>
    <property type="evidence" value="ECO:0007669"/>
    <property type="project" value="InterPro"/>
</dbReference>
<gene>
    <name evidence="10" type="ORF">HMPREF1544_03204</name>
</gene>
<evidence type="ECO:0000313" key="10">
    <source>
        <dbReference type="EMBL" id="EPB89955.1"/>
    </source>
</evidence>
<dbReference type="Pfam" id="PF00130">
    <property type="entry name" value="C1_1"/>
    <property type="match status" value="1"/>
</dbReference>
<feature type="region of interest" description="Disordered" evidence="6">
    <location>
        <begin position="119"/>
        <end position="162"/>
    </location>
</feature>
<dbReference type="OrthoDB" id="79452at2759"/>
<dbReference type="SMART" id="SM00109">
    <property type="entry name" value="C1"/>
    <property type="match status" value="1"/>
</dbReference>
<feature type="region of interest" description="Disordered" evidence="6">
    <location>
        <begin position="231"/>
        <end position="251"/>
    </location>
</feature>
<dbReference type="PROSITE" id="PS00478">
    <property type="entry name" value="LIM_DOMAIN_1"/>
    <property type="match status" value="1"/>
</dbReference>
<keyword evidence="2 4" id="KW-0479">Metal-binding</keyword>
<feature type="compositionally biased region" description="Low complexity" evidence="6">
    <location>
        <begin position="146"/>
        <end position="162"/>
    </location>
</feature>
<dbReference type="InterPro" id="IPR046349">
    <property type="entry name" value="C1-like_sf"/>
</dbReference>
<keyword evidence="4" id="KW-0440">LIM domain</keyword>
<accession>S2KCF1</accession>